<protein>
    <recommendedName>
        <fullName evidence="4">Holin-X, holin superfamily III</fullName>
    </recommendedName>
</protein>
<reference evidence="2 3" key="1">
    <citation type="submission" date="2016-11" db="EMBL/GenBank/DDBJ databases">
        <authorList>
            <person name="Jaros S."/>
            <person name="Januszkiewicz K."/>
            <person name="Wedrychowicz H."/>
        </authorList>
    </citation>
    <scope>NUCLEOTIDE SEQUENCE [LARGE SCALE GENOMIC DNA]</scope>
    <source>
        <strain evidence="2 3">DSM 25661</strain>
    </source>
</reference>
<dbReference type="RefSeq" id="WP_073192596.1">
    <property type="nucleotide sequence ID" value="NZ_FQTW01000003.1"/>
</dbReference>
<evidence type="ECO:0008006" key="4">
    <source>
        <dbReference type="Google" id="ProtNLM"/>
    </source>
</evidence>
<accession>A0A1M4UXM9</accession>
<keyword evidence="1" id="KW-0812">Transmembrane</keyword>
<evidence type="ECO:0000313" key="2">
    <source>
        <dbReference type="EMBL" id="SHE61419.1"/>
    </source>
</evidence>
<proteinExistence type="predicted"/>
<dbReference type="AlphaFoldDB" id="A0A1M4UXM9"/>
<evidence type="ECO:0000256" key="1">
    <source>
        <dbReference type="SAM" id="Phobius"/>
    </source>
</evidence>
<sequence length="125" mass="13854">MKAVKDHVEHLSEDSQNYIKSLIAYYKLDAFKKLSKSLVASLNLLLLGGIGLLLFLFISIGLSFLIGESLGTIAYGFLIMGGFYALLFVLIFAFAKPIIERKVLMFLSQIINDSEAKAEDLTSNE</sequence>
<evidence type="ECO:0000313" key="3">
    <source>
        <dbReference type="Proteomes" id="UP000184462"/>
    </source>
</evidence>
<dbReference type="EMBL" id="FQTW01000003">
    <property type="protein sequence ID" value="SHE61419.1"/>
    <property type="molecule type" value="Genomic_DNA"/>
</dbReference>
<name>A0A1M4UXM9_9FLAO</name>
<keyword evidence="1" id="KW-0472">Membrane</keyword>
<dbReference type="Proteomes" id="UP000184462">
    <property type="component" value="Unassembled WGS sequence"/>
</dbReference>
<gene>
    <name evidence="2" type="ORF">SAMN05444278_103146</name>
</gene>
<organism evidence="2 3">
    <name type="scientific">Psychroflexus salarius</name>
    <dbReference type="NCBI Taxonomy" id="1155689"/>
    <lineage>
        <taxon>Bacteria</taxon>
        <taxon>Pseudomonadati</taxon>
        <taxon>Bacteroidota</taxon>
        <taxon>Flavobacteriia</taxon>
        <taxon>Flavobacteriales</taxon>
        <taxon>Flavobacteriaceae</taxon>
        <taxon>Psychroflexus</taxon>
    </lineage>
</organism>
<dbReference type="STRING" id="1155689.SAMN05444278_103146"/>
<dbReference type="OrthoDB" id="1144182at2"/>
<feature type="transmembrane region" description="Helical" evidence="1">
    <location>
        <begin position="42"/>
        <end position="67"/>
    </location>
</feature>
<keyword evidence="3" id="KW-1185">Reference proteome</keyword>
<feature type="transmembrane region" description="Helical" evidence="1">
    <location>
        <begin position="73"/>
        <end position="95"/>
    </location>
</feature>
<keyword evidence="1" id="KW-1133">Transmembrane helix</keyword>